<keyword evidence="6 11" id="KW-0472">Membrane</keyword>
<dbReference type="InterPro" id="IPR000276">
    <property type="entry name" value="GPCR_Rhodpsn"/>
</dbReference>
<evidence type="ECO:0000256" key="11">
    <source>
        <dbReference type="SAM" id="Phobius"/>
    </source>
</evidence>
<sequence>MSTIDPSYYYLPGEDGYLLENFSNVTAMYPTDLISSPSDMPPPPSSEPVLTFPPHFQLLIYLVYNFIFISAVIGNILVIYVVASSPRMRTVTNYLIASLALGDLLMALLCVPFSYISVLLQYWPFGLILCHLVSPAQATCVFVSAYTLVALAVDRYIAILYPLRPRLRRSQALAVILGVWIVALITAAPIAVFTRLEVDEQRAGGLPLCEESAWSDDTLRLAYSLTLMILQYFLPISVLAFTYSRIVIAVWGKKPPGEAEDNRDQRLARAKRKTIKTTLLVISTYTLAWLPLNLFQLYMETFTNAAQLPNIEYIFIVCHLLAMGHSAMNPIIYGAFNDRFRESFTSVLSGCSRYSRKNGGSSSNNKTSSRGSTSVLVYSNKNWVRSTRTAVRV</sequence>
<name>A0A226EHB4_FOLCA</name>
<keyword evidence="8 9" id="KW-0807">Transducer</keyword>
<evidence type="ECO:0000256" key="2">
    <source>
        <dbReference type="ARBA" id="ARBA00010663"/>
    </source>
</evidence>
<dbReference type="Gene3D" id="1.20.1070.10">
    <property type="entry name" value="Rhodopsin 7-helix transmembrane proteins"/>
    <property type="match status" value="1"/>
</dbReference>
<protein>
    <submittedName>
        <fullName evidence="13">Neuropeptide Y receptor</fullName>
    </submittedName>
</protein>
<dbReference type="OMA" id="RIGYIIW"/>
<evidence type="ECO:0000259" key="12">
    <source>
        <dbReference type="PROSITE" id="PS50262"/>
    </source>
</evidence>
<dbReference type="InterPro" id="IPR000611">
    <property type="entry name" value="NPY_rcpt"/>
</dbReference>
<dbReference type="PRINTS" id="PR01012">
    <property type="entry name" value="NRPEPTIDEYR"/>
</dbReference>
<evidence type="ECO:0000313" key="13">
    <source>
        <dbReference type="EMBL" id="OXA56972.1"/>
    </source>
</evidence>
<proteinExistence type="inferred from homology"/>
<dbReference type="OrthoDB" id="10053194at2759"/>
<feature type="transmembrane region" description="Helical" evidence="11">
    <location>
        <begin position="172"/>
        <end position="193"/>
    </location>
</feature>
<feature type="transmembrane region" description="Helical" evidence="11">
    <location>
        <begin position="221"/>
        <end position="243"/>
    </location>
</feature>
<evidence type="ECO:0000256" key="5">
    <source>
        <dbReference type="ARBA" id="ARBA00023040"/>
    </source>
</evidence>
<feature type="domain" description="G-protein coupled receptors family 1 profile" evidence="12">
    <location>
        <begin position="74"/>
        <end position="333"/>
    </location>
</feature>
<feature type="transmembrane region" description="Helical" evidence="11">
    <location>
        <begin position="311"/>
        <end position="336"/>
    </location>
</feature>
<feature type="region of interest" description="Disordered" evidence="10">
    <location>
        <begin position="354"/>
        <end position="373"/>
    </location>
</feature>
<dbReference type="PRINTS" id="PR00237">
    <property type="entry name" value="GPCRRHODOPSN"/>
</dbReference>
<dbReference type="Proteomes" id="UP000198287">
    <property type="component" value="Unassembled WGS sequence"/>
</dbReference>
<dbReference type="PANTHER" id="PTHR24235:SF29">
    <property type="entry name" value="GH23382P"/>
    <property type="match status" value="1"/>
</dbReference>
<dbReference type="AlphaFoldDB" id="A0A226EHB4"/>
<accession>A0A226EHB4</accession>
<feature type="transmembrane region" description="Helical" evidence="11">
    <location>
        <begin position="94"/>
        <end position="116"/>
    </location>
</feature>
<evidence type="ECO:0000256" key="3">
    <source>
        <dbReference type="ARBA" id="ARBA00022692"/>
    </source>
</evidence>
<evidence type="ECO:0000256" key="4">
    <source>
        <dbReference type="ARBA" id="ARBA00022989"/>
    </source>
</evidence>
<organism evidence="13 14">
    <name type="scientific">Folsomia candida</name>
    <name type="common">Springtail</name>
    <dbReference type="NCBI Taxonomy" id="158441"/>
    <lineage>
        <taxon>Eukaryota</taxon>
        <taxon>Metazoa</taxon>
        <taxon>Ecdysozoa</taxon>
        <taxon>Arthropoda</taxon>
        <taxon>Hexapoda</taxon>
        <taxon>Collembola</taxon>
        <taxon>Entomobryomorpha</taxon>
        <taxon>Isotomoidea</taxon>
        <taxon>Isotomidae</taxon>
        <taxon>Proisotominae</taxon>
        <taxon>Folsomia</taxon>
    </lineage>
</organism>
<evidence type="ECO:0000313" key="14">
    <source>
        <dbReference type="Proteomes" id="UP000198287"/>
    </source>
</evidence>
<dbReference type="InterPro" id="IPR017452">
    <property type="entry name" value="GPCR_Rhodpsn_7TM"/>
</dbReference>
<reference evidence="13 14" key="1">
    <citation type="submission" date="2015-12" db="EMBL/GenBank/DDBJ databases">
        <title>The genome of Folsomia candida.</title>
        <authorList>
            <person name="Faddeeva A."/>
            <person name="Derks M.F."/>
            <person name="Anvar Y."/>
            <person name="Smit S."/>
            <person name="Van Straalen N."/>
            <person name="Roelofs D."/>
        </authorList>
    </citation>
    <scope>NUCLEOTIDE SEQUENCE [LARGE SCALE GENOMIC DNA]</scope>
    <source>
        <strain evidence="13 14">VU population</strain>
        <tissue evidence="13">Whole body</tissue>
    </source>
</reference>
<feature type="transmembrane region" description="Helical" evidence="11">
    <location>
        <begin position="58"/>
        <end position="82"/>
    </location>
</feature>
<feature type="transmembrane region" description="Helical" evidence="11">
    <location>
        <begin position="122"/>
        <end position="151"/>
    </location>
</feature>
<dbReference type="Pfam" id="PF00001">
    <property type="entry name" value="7tm_1"/>
    <property type="match status" value="1"/>
</dbReference>
<keyword evidence="5 9" id="KW-0297">G-protein coupled receptor</keyword>
<evidence type="ECO:0000256" key="6">
    <source>
        <dbReference type="ARBA" id="ARBA00023136"/>
    </source>
</evidence>
<keyword evidence="3 9" id="KW-0812">Transmembrane</keyword>
<dbReference type="PROSITE" id="PS50262">
    <property type="entry name" value="G_PROTEIN_RECEP_F1_2"/>
    <property type="match status" value="1"/>
</dbReference>
<evidence type="ECO:0000256" key="1">
    <source>
        <dbReference type="ARBA" id="ARBA00004141"/>
    </source>
</evidence>
<keyword evidence="14" id="KW-1185">Reference proteome</keyword>
<comment type="subcellular location">
    <subcellularLocation>
        <location evidence="1">Membrane</location>
        <topology evidence="1">Multi-pass membrane protein</topology>
    </subcellularLocation>
</comment>
<comment type="similarity">
    <text evidence="2 9">Belongs to the G-protein coupled receptor 1 family.</text>
</comment>
<dbReference type="EMBL" id="LNIX01000003">
    <property type="protein sequence ID" value="OXA56972.1"/>
    <property type="molecule type" value="Genomic_DNA"/>
</dbReference>
<dbReference type="GO" id="GO:0004983">
    <property type="term" value="F:neuropeptide Y receptor activity"/>
    <property type="evidence" value="ECO:0007669"/>
    <property type="project" value="InterPro"/>
</dbReference>
<gene>
    <name evidence="13" type="ORF">Fcan01_06567</name>
</gene>
<dbReference type="SMART" id="SM01381">
    <property type="entry name" value="7TM_GPCR_Srsx"/>
    <property type="match status" value="1"/>
</dbReference>
<feature type="transmembrane region" description="Helical" evidence="11">
    <location>
        <begin position="279"/>
        <end position="299"/>
    </location>
</feature>
<comment type="caution">
    <text evidence="13">The sequence shown here is derived from an EMBL/GenBank/DDBJ whole genome shotgun (WGS) entry which is preliminary data.</text>
</comment>
<dbReference type="PROSITE" id="PS00237">
    <property type="entry name" value="G_PROTEIN_RECEP_F1_1"/>
    <property type="match status" value="1"/>
</dbReference>
<keyword evidence="4 11" id="KW-1133">Transmembrane helix</keyword>
<dbReference type="SUPFAM" id="SSF81321">
    <property type="entry name" value="Family A G protein-coupled receptor-like"/>
    <property type="match status" value="1"/>
</dbReference>
<keyword evidence="7 9" id="KW-0675">Receptor</keyword>
<evidence type="ECO:0000256" key="10">
    <source>
        <dbReference type="SAM" id="MobiDB-lite"/>
    </source>
</evidence>
<evidence type="ECO:0000256" key="7">
    <source>
        <dbReference type="ARBA" id="ARBA00023170"/>
    </source>
</evidence>
<evidence type="ECO:0000256" key="9">
    <source>
        <dbReference type="RuleBase" id="RU000688"/>
    </source>
</evidence>
<dbReference type="PANTHER" id="PTHR24235">
    <property type="entry name" value="NEUROPEPTIDE Y RECEPTOR"/>
    <property type="match status" value="1"/>
</dbReference>
<evidence type="ECO:0000256" key="8">
    <source>
        <dbReference type="ARBA" id="ARBA00023224"/>
    </source>
</evidence>
<dbReference type="GO" id="GO:0016020">
    <property type="term" value="C:membrane"/>
    <property type="evidence" value="ECO:0007669"/>
    <property type="project" value="UniProtKB-SubCell"/>
</dbReference>
<feature type="compositionally biased region" description="Low complexity" evidence="10">
    <location>
        <begin position="357"/>
        <end position="373"/>
    </location>
</feature>